<dbReference type="AlphaFoldDB" id="A0A4P6HMS5"/>
<keyword evidence="1" id="KW-0732">Signal</keyword>
<protein>
    <submittedName>
        <fullName evidence="2">DUF1800 domain-containing protein</fullName>
    </submittedName>
</protein>
<dbReference type="OrthoDB" id="9772295at2"/>
<name>A0A4P6HMS5_9BACT</name>
<sequence>MAGMTRTARFLGHVAAWLGPAGLFACLVFAAPALAGGTEPGPDVVQAVNRLTYGPTPGLLDKAAAMGAAAFIDAQLAPEPQPEPPELERALAALPTLHKDTVRLFREYGPPAEEGRAEGPEAMRRTFDRADAVALEAAKARLLRAVASPNQLAELMVAFWCEHLGLGPKKGLSHLWIGSYEREAIRPHALGNFFDLLAATAMHPAMLMAQDNWKNVVVREAGKPAKDSIDATYAAVLLNRQTLGPGGPQKPADVQALARILTGWRVGAARADSDTGGFYFDAERHDPSDKTLLGQRIKGTGFGEGAAALRLLVEHPATAKNISRKLAVYFLTDDPPPALVARLADTFQKTGGDIRQTLRALFTSPEFQDDKYRGGRVKSPLRQVASALRALGAFPADAAGLVGTLAALGQPLPGDAAEGALAPAAQWAKAEALPRRVSLAGDLAAGRIAGFPAPTADPAALARTLGPTLSPAVRQAAERGGVAVILASPDFVRY</sequence>
<dbReference type="KEGG" id="dcb:C3Y92_15365"/>
<evidence type="ECO:0000313" key="3">
    <source>
        <dbReference type="Proteomes" id="UP000293296"/>
    </source>
</evidence>
<evidence type="ECO:0000256" key="1">
    <source>
        <dbReference type="SAM" id="SignalP"/>
    </source>
</evidence>
<keyword evidence="3" id="KW-1185">Reference proteome</keyword>
<dbReference type="InterPro" id="IPR014917">
    <property type="entry name" value="DUF1800"/>
</dbReference>
<proteinExistence type="predicted"/>
<dbReference type="EMBL" id="CP026538">
    <property type="protein sequence ID" value="QAZ68533.1"/>
    <property type="molecule type" value="Genomic_DNA"/>
</dbReference>
<organism evidence="2 3">
    <name type="scientific">Solidesulfovibrio carbinolicus</name>
    <dbReference type="NCBI Taxonomy" id="296842"/>
    <lineage>
        <taxon>Bacteria</taxon>
        <taxon>Pseudomonadati</taxon>
        <taxon>Thermodesulfobacteriota</taxon>
        <taxon>Desulfovibrionia</taxon>
        <taxon>Desulfovibrionales</taxon>
        <taxon>Desulfovibrionaceae</taxon>
        <taxon>Solidesulfovibrio</taxon>
    </lineage>
</organism>
<dbReference type="Pfam" id="PF08811">
    <property type="entry name" value="DUF1800"/>
    <property type="match status" value="1"/>
</dbReference>
<feature type="signal peptide" evidence="1">
    <location>
        <begin position="1"/>
        <end position="35"/>
    </location>
</feature>
<accession>A0A4P6HMS5</accession>
<feature type="chain" id="PRO_5020382294" evidence="1">
    <location>
        <begin position="36"/>
        <end position="494"/>
    </location>
</feature>
<evidence type="ECO:0000313" key="2">
    <source>
        <dbReference type="EMBL" id="QAZ68533.1"/>
    </source>
</evidence>
<dbReference type="PROSITE" id="PS51257">
    <property type="entry name" value="PROKAR_LIPOPROTEIN"/>
    <property type="match status" value="1"/>
</dbReference>
<reference evidence="2 3" key="1">
    <citation type="submission" date="2018-02" db="EMBL/GenBank/DDBJ databases">
        <title>Genome sequence of Desulfovibrio carbinolicus DSM 3852.</title>
        <authorList>
            <person name="Wilbanks E."/>
            <person name="Skennerton C.T."/>
            <person name="Orphan V.J."/>
        </authorList>
    </citation>
    <scope>NUCLEOTIDE SEQUENCE [LARGE SCALE GENOMIC DNA]</scope>
    <source>
        <strain evidence="2 3">DSM 3852</strain>
    </source>
</reference>
<gene>
    <name evidence="2" type="ORF">C3Y92_15365</name>
</gene>
<dbReference type="Proteomes" id="UP000293296">
    <property type="component" value="Chromosome"/>
</dbReference>